<dbReference type="GO" id="GO:0005794">
    <property type="term" value="C:Golgi apparatus"/>
    <property type="evidence" value="ECO:0007669"/>
    <property type="project" value="TreeGrafter"/>
</dbReference>
<dbReference type="AlphaFoldDB" id="A0AAX4H6Z7"/>
<dbReference type="EMBL" id="CP138895">
    <property type="protein sequence ID" value="WPK24149.1"/>
    <property type="molecule type" value="Genomic_DNA"/>
</dbReference>
<evidence type="ECO:0000256" key="4">
    <source>
        <dbReference type="ARBA" id="ARBA00022692"/>
    </source>
</evidence>
<dbReference type="GO" id="GO:0006882">
    <property type="term" value="P:intracellular zinc ion homeostasis"/>
    <property type="evidence" value="ECO:0007669"/>
    <property type="project" value="InterPro"/>
</dbReference>
<feature type="transmembrane region" description="Helical" evidence="8">
    <location>
        <begin position="571"/>
        <end position="594"/>
    </location>
</feature>
<feature type="domain" description="Cation efflux protein transmembrane" evidence="10">
    <location>
        <begin position="341"/>
        <end position="593"/>
    </location>
</feature>
<evidence type="ECO:0000256" key="6">
    <source>
        <dbReference type="ARBA" id="ARBA00023065"/>
    </source>
</evidence>
<dbReference type="NCBIfam" id="TIGR01297">
    <property type="entry name" value="CDF"/>
    <property type="match status" value="1"/>
</dbReference>
<dbReference type="PANTHER" id="PTHR45755">
    <property type="match status" value="1"/>
</dbReference>
<feature type="transmembrane region" description="Helical" evidence="8">
    <location>
        <begin position="264"/>
        <end position="284"/>
    </location>
</feature>
<evidence type="ECO:0000256" key="9">
    <source>
        <dbReference type="SAM" id="MobiDB-lite"/>
    </source>
</evidence>
<keyword evidence="3 8" id="KW-0813">Transport</keyword>
<evidence type="ECO:0000313" key="12">
    <source>
        <dbReference type="Proteomes" id="UP001338582"/>
    </source>
</evidence>
<dbReference type="SUPFAM" id="SSF161111">
    <property type="entry name" value="Cation efflux protein transmembrane domain-like"/>
    <property type="match status" value="1"/>
</dbReference>
<keyword evidence="12" id="KW-1185">Reference proteome</keyword>
<feature type="compositionally biased region" description="Basic residues" evidence="9">
    <location>
        <begin position="496"/>
        <end position="506"/>
    </location>
</feature>
<keyword evidence="5 8" id="KW-1133">Transmembrane helix</keyword>
<dbReference type="Pfam" id="PF01545">
    <property type="entry name" value="Cation_efflux"/>
    <property type="match status" value="1"/>
</dbReference>
<reference evidence="11 12" key="1">
    <citation type="submission" date="2023-10" db="EMBL/GenBank/DDBJ databases">
        <title>Draft Genome Sequence of Candida saopaulonensis from a very Premature Infant with Sepsis.</title>
        <authorList>
            <person name="Ning Y."/>
            <person name="Dai R."/>
            <person name="Xiao M."/>
            <person name="Xu Y."/>
            <person name="Yan Q."/>
            <person name="Zhang L."/>
        </authorList>
    </citation>
    <scope>NUCLEOTIDE SEQUENCE [LARGE SCALE GENOMIC DNA]</scope>
    <source>
        <strain evidence="11 12">19XY460</strain>
    </source>
</reference>
<dbReference type="GeneID" id="88172476"/>
<name>A0AAX4H6Z7_9ASCO</name>
<feature type="transmembrane region" description="Helical" evidence="8">
    <location>
        <begin position="89"/>
        <end position="111"/>
    </location>
</feature>
<evidence type="ECO:0000256" key="2">
    <source>
        <dbReference type="ARBA" id="ARBA00008873"/>
    </source>
</evidence>
<dbReference type="InterPro" id="IPR027469">
    <property type="entry name" value="Cation_efflux_TMD_sf"/>
</dbReference>
<dbReference type="Proteomes" id="UP001338582">
    <property type="component" value="Chromosome 2"/>
</dbReference>
<dbReference type="PANTHER" id="PTHR45755:SF4">
    <property type="entry name" value="ZINC TRANSPORTER 7"/>
    <property type="match status" value="1"/>
</dbReference>
<comment type="subcellular location">
    <subcellularLocation>
        <location evidence="8">Endoplasmic reticulum membrane</location>
        <topology evidence="8">Multi-pass membrane protein</topology>
    </subcellularLocation>
    <subcellularLocation>
        <location evidence="1">Membrane</location>
        <topology evidence="1">Multi-pass membrane protein</topology>
    </subcellularLocation>
</comment>
<dbReference type="Gene3D" id="1.20.1510.10">
    <property type="entry name" value="Cation efflux protein transmembrane domain"/>
    <property type="match status" value="1"/>
</dbReference>
<comment type="similarity">
    <text evidence="2 8">Belongs to the cation diffusion facilitator (CDF) transporter (TC 2.A.4) family. SLC30A subfamily.</text>
</comment>
<keyword evidence="7 8" id="KW-0472">Membrane</keyword>
<organism evidence="11 12">
    <name type="scientific">Australozyma saopauloensis</name>
    <dbReference type="NCBI Taxonomy" id="291208"/>
    <lineage>
        <taxon>Eukaryota</taxon>
        <taxon>Fungi</taxon>
        <taxon>Dikarya</taxon>
        <taxon>Ascomycota</taxon>
        <taxon>Saccharomycotina</taxon>
        <taxon>Pichiomycetes</taxon>
        <taxon>Metschnikowiaceae</taxon>
        <taxon>Australozyma</taxon>
    </lineage>
</organism>
<protein>
    <recommendedName>
        <fullName evidence="8">Zinc transporter</fullName>
    </recommendedName>
</protein>
<feature type="transmembrane region" description="Helical" evidence="8">
    <location>
        <begin position="445"/>
        <end position="463"/>
    </location>
</feature>
<evidence type="ECO:0000256" key="7">
    <source>
        <dbReference type="ARBA" id="ARBA00023136"/>
    </source>
</evidence>
<feature type="transmembrane region" description="Helical" evidence="8">
    <location>
        <begin position="180"/>
        <end position="201"/>
    </location>
</feature>
<evidence type="ECO:0000259" key="10">
    <source>
        <dbReference type="Pfam" id="PF01545"/>
    </source>
</evidence>
<feature type="compositionally biased region" description="Basic and acidic residues" evidence="9">
    <location>
        <begin position="484"/>
        <end position="495"/>
    </location>
</feature>
<feature type="transmembrane region" description="Helical" evidence="8">
    <location>
        <begin position="147"/>
        <end position="168"/>
    </location>
</feature>
<feature type="transmembrane region" description="Helical" evidence="8">
    <location>
        <begin position="536"/>
        <end position="559"/>
    </location>
</feature>
<dbReference type="GO" id="GO:0031410">
    <property type="term" value="C:cytoplasmic vesicle"/>
    <property type="evidence" value="ECO:0007669"/>
    <property type="project" value="TreeGrafter"/>
</dbReference>
<evidence type="ECO:0000313" key="11">
    <source>
        <dbReference type="EMBL" id="WPK24149.1"/>
    </source>
</evidence>
<dbReference type="InterPro" id="IPR058533">
    <property type="entry name" value="Cation_efflux_TM"/>
</dbReference>
<evidence type="ECO:0000256" key="3">
    <source>
        <dbReference type="ARBA" id="ARBA00022448"/>
    </source>
</evidence>
<comment type="function">
    <text evidence="8">Functions as a zinc transporter.</text>
</comment>
<feature type="transmembrane region" description="Helical" evidence="8">
    <location>
        <begin position="216"/>
        <end position="235"/>
    </location>
</feature>
<gene>
    <name evidence="11" type="ORF">PUMCH_001411</name>
</gene>
<feature type="transmembrane region" description="Helical" evidence="8">
    <location>
        <begin position="409"/>
        <end position="433"/>
    </location>
</feature>
<keyword evidence="8" id="KW-0256">Endoplasmic reticulum</keyword>
<dbReference type="GO" id="GO:1904257">
    <property type="term" value="P:zinc ion import into Golgi lumen"/>
    <property type="evidence" value="ECO:0007669"/>
    <property type="project" value="TreeGrafter"/>
</dbReference>
<keyword evidence="6 8" id="KW-0406">Ion transport</keyword>
<feature type="transmembrane region" description="Helical" evidence="8">
    <location>
        <begin position="338"/>
        <end position="358"/>
    </location>
</feature>
<accession>A0AAX4H6Z7</accession>
<sequence>MAAELLNPFAPMESAGKRPLLEPIPSGLLVNSISETQNIEKPPKQLRPRIVRANETQQKLVTTLPVLITLPLLVVSVDLTLVPLTNNHLLGRVGAAFVVACVIVGLSQFPAKYGLMGKRAAPESWTVVLGLVLLFLAPMSLSYTRVAVTYFCLFLNVWNLYTPLALFCDCYLASSAVENPVLEVAGVVSGYTLLIGLHFLIERAIKSRKSSSGDKLILIFIMLGVGVVGAVVLTVLNLVNPIFLGITLAVGAVLMLLTNRGLVYSSLSILIVAVFSFVFEHYIVTTKPASVKGAFVSAVLPLVVKIKPSTYVENDDLSEEPEKPRVLEKILAHSDTRAIFNFLLLNTTFMFIQLVYSFKSKSLGLLSDSLHMALDCASLALGLVAGTLLKQEVDINSKFPFGLRHFEILAGFANGTLLVGISGSIIFEAVGRLYEPVELLRTTELIIVSTLGLLVNIVGIFAFNHGHHGHSHGHSHGGISQADHGSEHKASELGHSHSHSHSHSHTHSHEQSHSEKHETSHSNEDCEGMNDNMRGIFLHIMADTLGSVGVVISTILTTIFKWQGFDPVASIAIAVLIFVSAGPLMSSTASTLLLKLDNKKESVIRNCLNDLTTIRGIKSFSTPRFWAKGSGLTGYIHIQVYRGENISNLRAQCQRVFKSHNVEAMIQMEKDFDSCWCRDT</sequence>
<dbReference type="InterPro" id="IPR045316">
    <property type="entry name" value="Msc2-like"/>
</dbReference>
<evidence type="ECO:0000256" key="5">
    <source>
        <dbReference type="ARBA" id="ARBA00022989"/>
    </source>
</evidence>
<evidence type="ECO:0000256" key="8">
    <source>
        <dbReference type="RuleBase" id="RU369017"/>
    </source>
</evidence>
<keyword evidence="4 8" id="KW-0812">Transmembrane</keyword>
<feature type="compositionally biased region" description="Basic and acidic residues" evidence="9">
    <location>
        <begin position="507"/>
        <end position="524"/>
    </location>
</feature>
<dbReference type="GO" id="GO:0005789">
    <property type="term" value="C:endoplasmic reticulum membrane"/>
    <property type="evidence" value="ECO:0007669"/>
    <property type="project" value="UniProtKB-SubCell"/>
</dbReference>
<proteinExistence type="inferred from homology"/>
<dbReference type="InterPro" id="IPR002524">
    <property type="entry name" value="Cation_efflux"/>
</dbReference>
<feature type="transmembrane region" description="Helical" evidence="8">
    <location>
        <begin position="370"/>
        <end position="389"/>
    </location>
</feature>
<feature type="transmembrane region" description="Helical" evidence="8">
    <location>
        <begin position="123"/>
        <end position="141"/>
    </location>
</feature>
<feature type="transmembrane region" description="Helical" evidence="8">
    <location>
        <begin position="242"/>
        <end position="258"/>
    </location>
</feature>
<dbReference type="GO" id="GO:0005385">
    <property type="term" value="F:zinc ion transmembrane transporter activity"/>
    <property type="evidence" value="ECO:0007669"/>
    <property type="project" value="UniProtKB-UniRule"/>
</dbReference>
<evidence type="ECO:0000256" key="1">
    <source>
        <dbReference type="ARBA" id="ARBA00004141"/>
    </source>
</evidence>
<dbReference type="RefSeq" id="XP_062876532.1">
    <property type="nucleotide sequence ID" value="XM_063020462.1"/>
</dbReference>
<dbReference type="KEGG" id="asau:88172476"/>
<feature type="region of interest" description="Disordered" evidence="9">
    <location>
        <begin position="471"/>
        <end position="526"/>
    </location>
</feature>
<feature type="transmembrane region" description="Helical" evidence="8">
    <location>
        <begin position="60"/>
        <end position="77"/>
    </location>
</feature>